<dbReference type="PANTHER" id="PTHR45710:SF26">
    <property type="entry name" value="RH26557P"/>
    <property type="match status" value="1"/>
</dbReference>
<reference evidence="2 3" key="1">
    <citation type="journal article" date="2022" name="Allergy">
        <title>Genome assembly and annotation of Periplaneta americana reveal a comprehensive cockroach allergen profile.</title>
        <authorList>
            <person name="Wang L."/>
            <person name="Xiong Q."/>
            <person name="Saelim N."/>
            <person name="Wang L."/>
            <person name="Nong W."/>
            <person name="Wan A.T."/>
            <person name="Shi M."/>
            <person name="Liu X."/>
            <person name="Cao Q."/>
            <person name="Hui J.H.L."/>
            <person name="Sookrung N."/>
            <person name="Leung T.F."/>
            <person name="Tungtrongchitr A."/>
            <person name="Tsui S.K.W."/>
        </authorList>
    </citation>
    <scope>NUCLEOTIDE SEQUENCE [LARGE SCALE GENOMIC DNA]</scope>
    <source>
        <strain evidence="2">PWHHKU_190912</strain>
    </source>
</reference>
<protein>
    <recommendedName>
        <fullName evidence="1">C-type lectin domain-containing protein</fullName>
    </recommendedName>
</protein>
<dbReference type="InterPro" id="IPR001304">
    <property type="entry name" value="C-type_lectin-like"/>
</dbReference>
<sequence length="759" mass="87598">MANGNKVGWVWDHTGQSVLPDLGTDRFWPWLNSQPQSQSENQCLSVFRPEGRNEMFADEDCGKILSFVCEESEVNDLPAVETVYFHNRSYTFHALLSTWEEAEEACRSNGSYLVVLNTEEEAEFISQNPFGFHDIWVGSKWNPKIDRWEWVHSGEVIKMENKSDAFSFSFVNNKRPDHDCLNVYRDSFQKHVYLDRKCNEKHSFVCEEGGRIDITFTKTYKIENRRYQVYSKAATWEEASNTCLSRGQYLATIYSLRILDFIARNVSKEFHDLWVDGHYDGRHWKWVRKGKVIPSMLKRNTNAKSQLWVHSPTRPGHNCLNLYHPTSNRILFLDRKCNETFGFICESISPSISKIETRILKGRQYTFYSLKVNWNKANNICKSSGSYLAVVKTPDEAALITEFGEEFLDLWVGARVTDSSRIWEHTKESVTNATDVYPYLPAQLTPHMDCVVIGRGQAGSAYLNDTLCNSNHNFVCEEQGDNGDTYVETYTFNNQQYILSTRKTSWSRAEWLCHLSGSHLAILNTKEEAEFFNNVSRKFHDLWIGGKQQDGKWIWNYTNEYIISEDSSADTYEPQFVNSSVKAKKDMCLNWYRESNRESYLIGRSCEEEYGFICEGISKNPDIQKCFLIFFSTFSNLPSHCGILGNENADALAKKGSTATYRPVTNSTYYSVKRFVESTYLGFNKQNLITQSQGKKWISLHHNPQLIPDLPRKSSVAAFRLATGHDCLAKHLHRIGIYQVPNCPLCNSNQEMDSEHLKI</sequence>
<dbReference type="InterPro" id="IPR050828">
    <property type="entry name" value="C-type_lectin/matrix_domain"/>
</dbReference>
<feature type="domain" description="C-type lectin" evidence="1">
    <location>
        <begin position="492"/>
        <end position="615"/>
    </location>
</feature>
<dbReference type="InterPro" id="IPR016187">
    <property type="entry name" value="CTDL_fold"/>
</dbReference>
<feature type="domain" description="C-type lectin" evidence="1">
    <location>
        <begin position="85"/>
        <end position="207"/>
    </location>
</feature>
<evidence type="ECO:0000313" key="3">
    <source>
        <dbReference type="Proteomes" id="UP001148838"/>
    </source>
</evidence>
<name>A0ABQ8SDX9_PERAM</name>
<organism evidence="2 3">
    <name type="scientific">Periplaneta americana</name>
    <name type="common">American cockroach</name>
    <name type="synonym">Blatta americana</name>
    <dbReference type="NCBI Taxonomy" id="6978"/>
    <lineage>
        <taxon>Eukaryota</taxon>
        <taxon>Metazoa</taxon>
        <taxon>Ecdysozoa</taxon>
        <taxon>Arthropoda</taxon>
        <taxon>Hexapoda</taxon>
        <taxon>Insecta</taxon>
        <taxon>Pterygota</taxon>
        <taxon>Neoptera</taxon>
        <taxon>Polyneoptera</taxon>
        <taxon>Dictyoptera</taxon>
        <taxon>Blattodea</taxon>
        <taxon>Blattoidea</taxon>
        <taxon>Blattidae</taxon>
        <taxon>Blattinae</taxon>
        <taxon>Periplaneta</taxon>
    </lineage>
</organism>
<dbReference type="SUPFAM" id="SSF56436">
    <property type="entry name" value="C-type lectin-like"/>
    <property type="match status" value="5"/>
</dbReference>
<feature type="domain" description="C-type lectin" evidence="1">
    <location>
        <begin position="360"/>
        <end position="477"/>
    </location>
</feature>
<proteinExistence type="predicted"/>
<evidence type="ECO:0000313" key="2">
    <source>
        <dbReference type="EMBL" id="KAJ4432296.1"/>
    </source>
</evidence>
<dbReference type="EMBL" id="JAJSOF020000029">
    <property type="protein sequence ID" value="KAJ4432296.1"/>
    <property type="molecule type" value="Genomic_DNA"/>
</dbReference>
<keyword evidence="3" id="KW-1185">Reference proteome</keyword>
<dbReference type="Proteomes" id="UP001148838">
    <property type="component" value="Unassembled WGS sequence"/>
</dbReference>
<feature type="domain" description="C-type lectin" evidence="1">
    <location>
        <begin position="222"/>
        <end position="346"/>
    </location>
</feature>
<comment type="caution">
    <text evidence="2">The sequence shown here is derived from an EMBL/GenBank/DDBJ whole genome shotgun (WGS) entry which is preliminary data.</text>
</comment>
<gene>
    <name evidence="2" type="ORF">ANN_20914</name>
</gene>
<dbReference type="SMART" id="SM00034">
    <property type="entry name" value="CLECT"/>
    <property type="match status" value="4"/>
</dbReference>
<accession>A0ABQ8SDX9</accession>
<dbReference type="Gene3D" id="3.10.100.10">
    <property type="entry name" value="Mannose-Binding Protein A, subunit A"/>
    <property type="match status" value="4"/>
</dbReference>
<dbReference type="Pfam" id="PF00059">
    <property type="entry name" value="Lectin_C"/>
    <property type="match status" value="4"/>
</dbReference>
<dbReference type="PROSITE" id="PS50041">
    <property type="entry name" value="C_TYPE_LECTIN_2"/>
    <property type="match status" value="4"/>
</dbReference>
<dbReference type="CDD" id="cd00037">
    <property type="entry name" value="CLECT"/>
    <property type="match status" value="4"/>
</dbReference>
<dbReference type="InterPro" id="IPR016186">
    <property type="entry name" value="C-type_lectin-like/link_sf"/>
</dbReference>
<evidence type="ECO:0000259" key="1">
    <source>
        <dbReference type="PROSITE" id="PS50041"/>
    </source>
</evidence>
<dbReference type="PANTHER" id="PTHR45710">
    <property type="entry name" value="C-TYPE LECTIN DOMAIN-CONTAINING PROTEIN 180"/>
    <property type="match status" value="1"/>
</dbReference>